<comment type="caution">
    <text evidence="1">The sequence shown here is derived from an EMBL/GenBank/DDBJ whole genome shotgun (WGS) entry which is preliminary data.</text>
</comment>
<dbReference type="Proteomes" id="UP000387223">
    <property type="component" value="Unassembled WGS sequence"/>
</dbReference>
<dbReference type="AlphaFoldDB" id="A0A5M3Q4K4"/>
<reference evidence="1 2" key="1">
    <citation type="journal article" date="2019" name="J. Gen. Appl. Microbiol.">
        <title>Aerobic degradation of cis-dichloroethene by the marine bacterium Marinobacter salsuginis strain 5N-3.</title>
        <authorList>
            <person name="Inoue Y."/>
            <person name="Fukunaga Y."/>
            <person name="Katsumata H."/>
            <person name="Ohji S."/>
            <person name="Hosoyama A."/>
            <person name="Mori K."/>
            <person name="Ando K."/>
        </authorList>
    </citation>
    <scope>NUCLEOTIDE SEQUENCE [LARGE SCALE GENOMIC DNA]</scope>
    <source>
        <strain evidence="1 2">NBRC 109114</strain>
    </source>
</reference>
<evidence type="ECO:0000313" key="2">
    <source>
        <dbReference type="Proteomes" id="UP000387223"/>
    </source>
</evidence>
<organism evidence="1 2">
    <name type="scientific">Marinobacter salsuginis</name>
    <dbReference type="NCBI Taxonomy" id="418719"/>
    <lineage>
        <taxon>Bacteria</taxon>
        <taxon>Pseudomonadati</taxon>
        <taxon>Pseudomonadota</taxon>
        <taxon>Gammaproteobacteria</taxon>
        <taxon>Pseudomonadales</taxon>
        <taxon>Marinobacteraceae</taxon>
        <taxon>Marinobacter</taxon>
    </lineage>
</organism>
<proteinExistence type="predicted"/>
<evidence type="ECO:0000313" key="1">
    <source>
        <dbReference type="EMBL" id="GBO90163.1"/>
    </source>
</evidence>
<accession>A0A5M3Q4K4</accession>
<dbReference type="EMBL" id="BGZI01000034">
    <property type="protein sequence ID" value="GBO90163.1"/>
    <property type="molecule type" value="Genomic_DNA"/>
</dbReference>
<sequence>MNTDYISTDTARQYQVEKTTDDIKNEQAEETYSKIQFPSEIMPFDRANKINKRYVQKRQQKPTGICAG</sequence>
<protein>
    <submittedName>
        <fullName evidence="1">Uncharacterized protein</fullName>
    </submittedName>
</protein>
<gene>
    <name evidence="1" type="ORF">MSSD14B_38310</name>
</gene>
<name>A0A5M3Q4K4_9GAMM</name>